<organism evidence="1 2">
    <name type="scientific">Candidatus Yonathbacteria bacterium RIFCSPLOWO2_01_FULL_47_33b</name>
    <dbReference type="NCBI Taxonomy" id="1802727"/>
    <lineage>
        <taxon>Bacteria</taxon>
        <taxon>Candidatus Yonathiibacteriota</taxon>
    </lineage>
</organism>
<gene>
    <name evidence="1" type="ORF">A2937_02930</name>
</gene>
<protein>
    <submittedName>
        <fullName evidence="1">Uncharacterized protein</fullName>
    </submittedName>
</protein>
<accession>A0A1G2SGE8</accession>
<evidence type="ECO:0000313" key="2">
    <source>
        <dbReference type="Proteomes" id="UP000177987"/>
    </source>
</evidence>
<dbReference type="STRING" id="1802727.A2937_02930"/>
<sequence length="127" mass="14495">MPAWVALLLNKFGFIFENWPLVDSSIYIARFRGELNNIAKELNSYQNISVWIRYHGGRDSWVGFYSKNGLIAQVRVHGEMGLPDEAIVSSNLSIEEETLFSRLLPGLRMTFKALVVKTYGISLRRGK</sequence>
<dbReference type="Proteomes" id="UP000177987">
    <property type="component" value="Unassembled WGS sequence"/>
</dbReference>
<evidence type="ECO:0000313" key="1">
    <source>
        <dbReference type="EMBL" id="OHA84123.1"/>
    </source>
</evidence>
<name>A0A1G2SGE8_9BACT</name>
<dbReference type="EMBL" id="MHUW01000007">
    <property type="protein sequence ID" value="OHA84123.1"/>
    <property type="molecule type" value="Genomic_DNA"/>
</dbReference>
<proteinExistence type="predicted"/>
<dbReference type="AlphaFoldDB" id="A0A1G2SGE8"/>
<comment type="caution">
    <text evidence="1">The sequence shown here is derived from an EMBL/GenBank/DDBJ whole genome shotgun (WGS) entry which is preliminary data.</text>
</comment>
<reference evidence="1 2" key="1">
    <citation type="journal article" date="2016" name="Nat. Commun.">
        <title>Thousands of microbial genomes shed light on interconnected biogeochemical processes in an aquifer system.</title>
        <authorList>
            <person name="Anantharaman K."/>
            <person name="Brown C.T."/>
            <person name="Hug L.A."/>
            <person name="Sharon I."/>
            <person name="Castelle C.J."/>
            <person name="Probst A.J."/>
            <person name="Thomas B.C."/>
            <person name="Singh A."/>
            <person name="Wilkins M.J."/>
            <person name="Karaoz U."/>
            <person name="Brodie E.L."/>
            <person name="Williams K.H."/>
            <person name="Hubbard S.S."/>
            <person name="Banfield J.F."/>
        </authorList>
    </citation>
    <scope>NUCLEOTIDE SEQUENCE [LARGE SCALE GENOMIC DNA]</scope>
</reference>